<dbReference type="SUPFAM" id="SSF54292">
    <property type="entry name" value="2Fe-2S ferredoxin-like"/>
    <property type="match status" value="1"/>
</dbReference>
<evidence type="ECO:0000256" key="3">
    <source>
        <dbReference type="ARBA" id="ARBA00022723"/>
    </source>
</evidence>
<sequence length="107" mass="11171">MTAVRVKGRDGTEQTVDATDGMALMESLRDAGLGVEGTCGGAMSCGTCHVYVAAAWADRLPARSQDEADMIEALADFVELRPTSRLSCQIPVDAGVEGLSVEIAPQV</sequence>
<protein>
    <submittedName>
        <fullName evidence="8">2Fe-2S iron-sulfur cluster binding domain-containing protein</fullName>
    </submittedName>
</protein>
<evidence type="ECO:0000313" key="8">
    <source>
        <dbReference type="EMBL" id="NGY05723.1"/>
    </source>
</evidence>
<comment type="cofactor">
    <cofactor evidence="6">
        <name>[2Fe-2S] cluster</name>
        <dbReference type="ChEBI" id="CHEBI:190135"/>
    </cofactor>
</comment>
<dbReference type="GO" id="GO:0046872">
    <property type="term" value="F:metal ion binding"/>
    <property type="evidence" value="ECO:0007669"/>
    <property type="project" value="UniProtKB-KW"/>
</dbReference>
<accession>A0A6M2BUC9</accession>
<dbReference type="AlphaFoldDB" id="A0A6M2BUC9"/>
<feature type="domain" description="2Fe-2S ferredoxin-type" evidence="7">
    <location>
        <begin position="2"/>
        <end position="107"/>
    </location>
</feature>
<dbReference type="GO" id="GO:0051537">
    <property type="term" value="F:2 iron, 2 sulfur cluster binding"/>
    <property type="evidence" value="ECO:0007669"/>
    <property type="project" value="UniProtKB-KW"/>
</dbReference>
<proteinExistence type="inferred from homology"/>
<dbReference type="RefSeq" id="WP_166257763.1">
    <property type="nucleotide sequence ID" value="NZ_JAAMOW010000006.1"/>
</dbReference>
<dbReference type="Gene3D" id="3.10.20.30">
    <property type="match status" value="1"/>
</dbReference>
<keyword evidence="5" id="KW-0411">Iron-sulfur</keyword>
<dbReference type="PANTHER" id="PTHR23426:SF65">
    <property type="entry name" value="FERREDOXIN-2, MITOCHONDRIAL"/>
    <property type="match status" value="1"/>
</dbReference>
<comment type="caution">
    <text evidence="8">The sequence shown here is derived from an EMBL/GenBank/DDBJ whole genome shotgun (WGS) entry which is preliminary data.</text>
</comment>
<reference evidence="8 9" key="1">
    <citation type="journal article" date="2014" name="Int. J. Syst. Evol. Microbiol.">
        <title>Solimonas terrae sp. nov., isolated from soil.</title>
        <authorList>
            <person name="Kim S.J."/>
            <person name="Moon J.Y."/>
            <person name="Weon H.Y."/>
            <person name="Ahn J.H."/>
            <person name="Chen W.M."/>
            <person name="Kwon S.W."/>
        </authorList>
    </citation>
    <scope>NUCLEOTIDE SEQUENCE [LARGE SCALE GENOMIC DNA]</scope>
    <source>
        <strain evidence="8 9">KIS83-12</strain>
    </source>
</reference>
<dbReference type="InterPro" id="IPR036010">
    <property type="entry name" value="2Fe-2S_ferredoxin-like_sf"/>
</dbReference>
<dbReference type="PROSITE" id="PS51085">
    <property type="entry name" value="2FE2S_FER_2"/>
    <property type="match status" value="1"/>
</dbReference>
<dbReference type="InterPro" id="IPR001055">
    <property type="entry name" value="Adrenodoxin-like"/>
</dbReference>
<dbReference type="EMBL" id="JAAMOW010000006">
    <property type="protein sequence ID" value="NGY05723.1"/>
    <property type="molecule type" value="Genomic_DNA"/>
</dbReference>
<evidence type="ECO:0000256" key="2">
    <source>
        <dbReference type="ARBA" id="ARBA00022714"/>
    </source>
</evidence>
<name>A0A6M2BUC9_9GAMM</name>
<dbReference type="PANTHER" id="PTHR23426">
    <property type="entry name" value="FERREDOXIN/ADRENODOXIN"/>
    <property type="match status" value="1"/>
</dbReference>
<gene>
    <name evidence="8" type="ORF">G7Y85_13195</name>
</gene>
<keyword evidence="2" id="KW-0001">2Fe-2S</keyword>
<keyword evidence="3" id="KW-0479">Metal-binding</keyword>
<dbReference type="CDD" id="cd00207">
    <property type="entry name" value="fer2"/>
    <property type="match status" value="1"/>
</dbReference>
<dbReference type="GO" id="GO:0009055">
    <property type="term" value="F:electron transfer activity"/>
    <property type="evidence" value="ECO:0007669"/>
    <property type="project" value="TreeGrafter"/>
</dbReference>
<keyword evidence="9" id="KW-1185">Reference proteome</keyword>
<keyword evidence="4" id="KW-0408">Iron</keyword>
<evidence type="ECO:0000256" key="6">
    <source>
        <dbReference type="ARBA" id="ARBA00034078"/>
    </source>
</evidence>
<evidence type="ECO:0000256" key="5">
    <source>
        <dbReference type="ARBA" id="ARBA00023014"/>
    </source>
</evidence>
<evidence type="ECO:0000256" key="1">
    <source>
        <dbReference type="ARBA" id="ARBA00010914"/>
    </source>
</evidence>
<dbReference type="InterPro" id="IPR012675">
    <property type="entry name" value="Beta-grasp_dom_sf"/>
</dbReference>
<evidence type="ECO:0000256" key="4">
    <source>
        <dbReference type="ARBA" id="ARBA00023004"/>
    </source>
</evidence>
<dbReference type="Proteomes" id="UP000472676">
    <property type="component" value="Unassembled WGS sequence"/>
</dbReference>
<evidence type="ECO:0000259" key="7">
    <source>
        <dbReference type="PROSITE" id="PS51085"/>
    </source>
</evidence>
<comment type="similarity">
    <text evidence="1">Belongs to the adrenodoxin/putidaredoxin family.</text>
</comment>
<dbReference type="GO" id="GO:0140647">
    <property type="term" value="P:P450-containing electron transport chain"/>
    <property type="evidence" value="ECO:0007669"/>
    <property type="project" value="InterPro"/>
</dbReference>
<evidence type="ECO:0000313" key="9">
    <source>
        <dbReference type="Proteomes" id="UP000472676"/>
    </source>
</evidence>
<dbReference type="Pfam" id="PF00111">
    <property type="entry name" value="Fer2"/>
    <property type="match status" value="1"/>
</dbReference>
<dbReference type="InterPro" id="IPR001041">
    <property type="entry name" value="2Fe-2S_ferredoxin-type"/>
</dbReference>
<organism evidence="8 9">
    <name type="scientific">Solimonas terrae</name>
    <dbReference type="NCBI Taxonomy" id="1396819"/>
    <lineage>
        <taxon>Bacteria</taxon>
        <taxon>Pseudomonadati</taxon>
        <taxon>Pseudomonadota</taxon>
        <taxon>Gammaproteobacteria</taxon>
        <taxon>Nevskiales</taxon>
        <taxon>Nevskiaceae</taxon>
        <taxon>Solimonas</taxon>
    </lineage>
</organism>